<sequence length="206" mass="22730">MPSFRVYSLFALVAAVKAYSAAVLPVVHGDEDPVVVTELVEEPLYEVVEIIEHAADPFGHEQKHEVIEIVEIENASPIIEIVDDQVEVLEYYTGHTDWCLQTCQTFCAKYVHGLESDFAFGDSISALEEQGCNFKGCASDCISAFLTCYAISIGLLWKYMSVYLLCHTVGWGKCPGITSLAKQKLFPIPKHDSWPCGSSQLSDGKS</sequence>
<protein>
    <submittedName>
        <fullName evidence="2">Uncharacterized protein</fullName>
    </submittedName>
</protein>
<keyword evidence="1" id="KW-0732">Signal</keyword>
<feature type="signal peptide" evidence="1">
    <location>
        <begin position="1"/>
        <end position="29"/>
    </location>
</feature>
<accession>A0AA40A0Y0</accession>
<comment type="caution">
    <text evidence="2">The sequence shown here is derived from an EMBL/GenBank/DDBJ whole genome shotgun (WGS) entry which is preliminary data.</text>
</comment>
<dbReference type="EMBL" id="JAUKTV010000019">
    <property type="protein sequence ID" value="KAK0707233.1"/>
    <property type="molecule type" value="Genomic_DNA"/>
</dbReference>
<dbReference type="AlphaFoldDB" id="A0AA40A0Y0"/>
<dbReference type="Proteomes" id="UP001172159">
    <property type="component" value="Unassembled WGS sequence"/>
</dbReference>
<evidence type="ECO:0000313" key="2">
    <source>
        <dbReference type="EMBL" id="KAK0707233.1"/>
    </source>
</evidence>
<feature type="chain" id="PRO_5041267835" evidence="1">
    <location>
        <begin position="30"/>
        <end position="206"/>
    </location>
</feature>
<evidence type="ECO:0000313" key="3">
    <source>
        <dbReference type="Proteomes" id="UP001172159"/>
    </source>
</evidence>
<name>A0AA40A0Y0_9PEZI</name>
<gene>
    <name evidence="2" type="ORF">B0T21DRAFT_353020</name>
</gene>
<organism evidence="2 3">
    <name type="scientific">Apiosordaria backusii</name>
    <dbReference type="NCBI Taxonomy" id="314023"/>
    <lineage>
        <taxon>Eukaryota</taxon>
        <taxon>Fungi</taxon>
        <taxon>Dikarya</taxon>
        <taxon>Ascomycota</taxon>
        <taxon>Pezizomycotina</taxon>
        <taxon>Sordariomycetes</taxon>
        <taxon>Sordariomycetidae</taxon>
        <taxon>Sordariales</taxon>
        <taxon>Lasiosphaeriaceae</taxon>
        <taxon>Apiosordaria</taxon>
    </lineage>
</organism>
<reference evidence="2" key="1">
    <citation type="submission" date="2023-06" db="EMBL/GenBank/DDBJ databases">
        <title>Genome-scale phylogeny and comparative genomics of the fungal order Sordariales.</title>
        <authorList>
            <consortium name="Lawrence Berkeley National Laboratory"/>
            <person name="Hensen N."/>
            <person name="Bonometti L."/>
            <person name="Westerberg I."/>
            <person name="Brannstrom I.O."/>
            <person name="Guillou S."/>
            <person name="Cros-Aarteil S."/>
            <person name="Calhoun S."/>
            <person name="Haridas S."/>
            <person name="Kuo A."/>
            <person name="Mondo S."/>
            <person name="Pangilinan J."/>
            <person name="Riley R."/>
            <person name="Labutti K."/>
            <person name="Andreopoulos B."/>
            <person name="Lipzen A."/>
            <person name="Chen C."/>
            <person name="Yanf M."/>
            <person name="Daum C."/>
            <person name="Ng V."/>
            <person name="Clum A."/>
            <person name="Steindorff A."/>
            <person name="Ohm R."/>
            <person name="Martin F."/>
            <person name="Silar P."/>
            <person name="Natvig D."/>
            <person name="Lalanne C."/>
            <person name="Gautier V."/>
            <person name="Ament-Velasquez S.L."/>
            <person name="Kruys A."/>
            <person name="Hutchinson M.I."/>
            <person name="Powell A.J."/>
            <person name="Barry K."/>
            <person name="Miller A.N."/>
            <person name="Grigoriev I.V."/>
            <person name="Debuchy R."/>
            <person name="Gladieux P."/>
            <person name="Thoren M.H."/>
            <person name="Johannesson H."/>
        </authorList>
    </citation>
    <scope>NUCLEOTIDE SEQUENCE</scope>
    <source>
        <strain evidence="2">CBS 540.89</strain>
    </source>
</reference>
<proteinExistence type="predicted"/>
<evidence type="ECO:0000256" key="1">
    <source>
        <dbReference type="SAM" id="SignalP"/>
    </source>
</evidence>
<keyword evidence="3" id="KW-1185">Reference proteome</keyword>